<dbReference type="Proteomes" id="UP000276437">
    <property type="component" value="Chromosome"/>
</dbReference>
<dbReference type="AlphaFoldDB" id="A0A348AMP4"/>
<name>A0A348AMP4_9FIRM</name>
<dbReference type="Pfam" id="PF02698">
    <property type="entry name" value="DUF218"/>
    <property type="match status" value="1"/>
</dbReference>
<organism evidence="3 4">
    <name type="scientific">Methylomusa anaerophila</name>
    <dbReference type="NCBI Taxonomy" id="1930071"/>
    <lineage>
        <taxon>Bacteria</taxon>
        <taxon>Bacillati</taxon>
        <taxon>Bacillota</taxon>
        <taxon>Negativicutes</taxon>
        <taxon>Selenomonadales</taxon>
        <taxon>Sporomusaceae</taxon>
        <taxon>Methylomusa</taxon>
    </lineage>
</organism>
<feature type="transmembrane region" description="Helical" evidence="1">
    <location>
        <begin position="39"/>
        <end position="60"/>
    </location>
</feature>
<sequence>MLYIKFFYSTFLLPPGIFILIFLLYFIYLFRLDRRKATLGLLITFIFYLTATHLVGDYFIRSLEGRYSPSLAPNGDVIVMLGGGATMDTPNVNGTGNLSGSAANRLLTSAQLFHLLNVPIIVSGGKTFENTGTEAKIARHILLGLGVPEEKIIMEDQSRNTTENAMFTKTILNQYGFYRPILVTSAFHMERAVRQFAKFGVNVTPYPTDYQTNIRSNFEGYQLWPSCDAMLNFQLALKEYVGILASEWY</sequence>
<dbReference type="CDD" id="cd06259">
    <property type="entry name" value="YdcF-like"/>
    <property type="match status" value="1"/>
</dbReference>
<dbReference type="GO" id="GO:0005886">
    <property type="term" value="C:plasma membrane"/>
    <property type="evidence" value="ECO:0007669"/>
    <property type="project" value="TreeGrafter"/>
</dbReference>
<dbReference type="KEGG" id="mana:MAMMFC1_03035"/>
<dbReference type="GO" id="GO:0000270">
    <property type="term" value="P:peptidoglycan metabolic process"/>
    <property type="evidence" value="ECO:0007669"/>
    <property type="project" value="TreeGrafter"/>
</dbReference>
<evidence type="ECO:0000256" key="1">
    <source>
        <dbReference type="SAM" id="Phobius"/>
    </source>
</evidence>
<feature type="domain" description="DUF218" evidence="2">
    <location>
        <begin position="76"/>
        <end position="242"/>
    </location>
</feature>
<keyword evidence="4" id="KW-1185">Reference proteome</keyword>
<dbReference type="RefSeq" id="WP_126309241.1">
    <property type="nucleotide sequence ID" value="NZ_AP018449.1"/>
</dbReference>
<dbReference type="PANTHER" id="PTHR30336:SF4">
    <property type="entry name" value="ENVELOPE BIOGENESIS FACTOR ELYC"/>
    <property type="match status" value="1"/>
</dbReference>
<keyword evidence="1" id="KW-0812">Transmembrane</keyword>
<dbReference type="InterPro" id="IPR051599">
    <property type="entry name" value="Cell_Envelope_Assoc"/>
</dbReference>
<accession>A0A348AMP4</accession>
<feature type="transmembrane region" description="Helical" evidence="1">
    <location>
        <begin position="6"/>
        <end position="27"/>
    </location>
</feature>
<evidence type="ECO:0000259" key="2">
    <source>
        <dbReference type="Pfam" id="PF02698"/>
    </source>
</evidence>
<proteinExistence type="predicted"/>
<evidence type="ECO:0000313" key="3">
    <source>
        <dbReference type="EMBL" id="BBB92342.1"/>
    </source>
</evidence>
<gene>
    <name evidence="3" type="ORF">MAMMFC1_03035</name>
</gene>
<keyword evidence="1" id="KW-1133">Transmembrane helix</keyword>
<keyword evidence="1" id="KW-0472">Membrane</keyword>
<protein>
    <recommendedName>
        <fullName evidence="2">DUF218 domain-containing protein</fullName>
    </recommendedName>
</protein>
<evidence type="ECO:0000313" key="4">
    <source>
        <dbReference type="Proteomes" id="UP000276437"/>
    </source>
</evidence>
<dbReference type="GO" id="GO:0043164">
    <property type="term" value="P:Gram-negative-bacterium-type cell wall biogenesis"/>
    <property type="evidence" value="ECO:0007669"/>
    <property type="project" value="TreeGrafter"/>
</dbReference>
<dbReference type="PANTHER" id="PTHR30336">
    <property type="entry name" value="INNER MEMBRANE PROTEIN, PROBABLE PERMEASE"/>
    <property type="match status" value="1"/>
</dbReference>
<dbReference type="InterPro" id="IPR014729">
    <property type="entry name" value="Rossmann-like_a/b/a_fold"/>
</dbReference>
<dbReference type="Gene3D" id="3.40.50.620">
    <property type="entry name" value="HUPs"/>
    <property type="match status" value="1"/>
</dbReference>
<reference evidence="3 4" key="1">
    <citation type="journal article" date="2018" name="Int. J. Syst. Evol. Microbiol.">
        <title>Methylomusa anaerophila gen. nov., sp. nov., an anaerobic methanol-utilizing bacterium isolated from a microbial fuel cell.</title>
        <authorList>
            <person name="Amano N."/>
            <person name="Yamamuro A."/>
            <person name="Miyahara M."/>
            <person name="Kouzuma A."/>
            <person name="Abe T."/>
            <person name="Watanabe K."/>
        </authorList>
    </citation>
    <scope>NUCLEOTIDE SEQUENCE [LARGE SCALE GENOMIC DNA]</scope>
    <source>
        <strain evidence="3 4">MMFC1</strain>
    </source>
</reference>
<dbReference type="InterPro" id="IPR003848">
    <property type="entry name" value="DUF218"/>
</dbReference>
<dbReference type="OrthoDB" id="9782395at2"/>
<dbReference type="EMBL" id="AP018449">
    <property type="protein sequence ID" value="BBB92342.1"/>
    <property type="molecule type" value="Genomic_DNA"/>
</dbReference>